<sequence length="573" mass="66142">MKVEKPIPAYDAFKVLEKNDTLALEKLPDPLPSFNEKLISELILNVDTEINYFIKSNPSLSDSESTPTVQSSIGSSSSCLSPTNQQPSEIFFDTCDFSSELENDFLLPFPTIIERLVINSSEIVPILFMPAKLPKLIYQLKNNLLPDYFLYSLLSACSKYVWDIRTAREIKIEDKYAKLAKSLLNKNIFSNDPAAKKLKLHLLDLKYKSKFVKLQEEKEFLRRIWWTTYISVFYMNLSIGLLPNTSVADIFVHFPTNDFHYKYGGAFGKLPKNISDLNNLANLHDFTRPIYKDGFNLVCKIYLHFDIAISYIRSRWLKKNMTYAKLELKFNFISKTINKLKDQYDNTYGKYVYSPDLINPFDSYFEKCKKFHKNYFSYNSLMLLNCIIIHLYQSDLVRQSGYLISASKIKLAKSICLKTSLNQSQLLCARSKSSNPSKWEPLSCYLALPASFILLSNIYNAQNSKSKYVFDSYNTILEVFRSLSVDSDSPKSLLFLIGLAEKAISAIYSLNLKNSVFVAYMKRFSIHKDDINPWFVPKYLCYLKFLCCNKGAFSEFFGDLYLLESRVPLSHIS</sequence>
<dbReference type="AlphaFoldDB" id="A0A1R1YHJ7"/>
<proteinExistence type="predicted"/>
<evidence type="ECO:0008006" key="4">
    <source>
        <dbReference type="Google" id="ProtNLM"/>
    </source>
</evidence>
<reference evidence="2 3" key="1">
    <citation type="submission" date="2017-01" db="EMBL/GenBank/DDBJ databases">
        <authorList>
            <person name="Mah S.A."/>
            <person name="Swanson W.J."/>
            <person name="Moy G.W."/>
            <person name="Vacquier V.D."/>
        </authorList>
    </citation>
    <scope>NUCLEOTIDE SEQUENCE [LARGE SCALE GENOMIC DNA]</scope>
    <source>
        <strain evidence="2 3">GSMNP</strain>
    </source>
</reference>
<evidence type="ECO:0000256" key="1">
    <source>
        <dbReference type="SAM" id="MobiDB-lite"/>
    </source>
</evidence>
<dbReference type="CDD" id="cd12148">
    <property type="entry name" value="fungal_TF_MHR"/>
    <property type="match status" value="1"/>
</dbReference>
<gene>
    <name evidence="2" type="ORF">AYI70_g209</name>
</gene>
<comment type="caution">
    <text evidence="2">The sequence shown here is derived from an EMBL/GenBank/DDBJ whole genome shotgun (WGS) entry which is preliminary data.</text>
</comment>
<dbReference type="EMBL" id="LSSN01000022">
    <property type="protein sequence ID" value="OMJ26392.1"/>
    <property type="molecule type" value="Genomic_DNA"/>
</dbReference>
<organism evidence="2 3">
    <name type="scientific">Smittium culicis</name>
    <dbReference type="NCBI Taxonomy" id="133412"/>
    <lineage>
        <taxon>Eukaryota</taxon>
        <taxon>Fungi</taxon>
        <taxon>Fungi incertae sedis</taxon>
        <taxon>Zoopagomycota</taxon>
        <taxon>Kickxellomycotina</taxon>
        <taxon>Harpellomycetes</taxon>
        <taxon>Harpellales</taxon>
        <taxon>Legeriomycetaceae</taxon>
        <taxon>Smittium</taxon>
    </lineage>
</organism>
<keyword evidence="3" id="KW-1185">Reference proteome</keyword>
<dbReference type="Proteomes" id="UP000187283">
    <property type="component" value="Unassembled WGS sequence"/>
</dbReference>
<evidence type="ECO:0000313" key="3">
    <source>
        <dbReference type="Proteomes" id="UP000187283"/>
    </source>
</evidence>
<evidence type="ECO:0000313" key="2">
    <source>
        <dbReference type="EMBL" id="OMJ26392.1"/>
    </source>
</evidence>
<protein>
    <recommendedName>
        <fullName evidence="4">Transcription factor domain-containing protein</fullName>
    </recommendedName>
</protein>
<feature type="region of interest" description="Disordered" evidence="1">
    <location>
        <begin position="59"/>
        <end position="81"/>
    </location>
</feature>
<feature type="compositionally biased region" description="Low complexity" evidence="1">
    <location>
        <begin position="71"/>
        <end position="81"/>
    </location>
</feature>
<accession>A0A1R1YHJ7</accession>
<name>A0A1R1YHJ7_9FUNG</name>
<dbReference type="OrthoDB" id="10311475at2759"/>
<feature type="compositionally biased region" description="Polar residues" evidence="1">
    <location>
        <begin position="59"/>
        <end position="70"/>
    </location>
</feature>